<keyword evidence="8" id="KW-0472">Membrane</keyword>
<evidence type="ECO:0000313" key="11">
    <source>
        <dbReference type="EMBL" id="EDV20119.1"/>
    </source>
</evidence>
<keyword evidence="4" id="KW-0812">Transmembrane</keyword>
<dbReference type="SUPFAM" id="SSF56988">
    <property type="entry name" value="Anthrax protective antigen"/>
    <property type="match status" value="1"/>
</dbReference>
<dbReference type="Proteomes" id="UP000009022">
    <property type="component" value="Unassembled WGS sequence"/>
</dbReference>
<dbReference type="Gene3D" id="3.90.182.10">
    <property type="entry name" value="Toxin - Anthrax Protective Antigen,domain 1"/>
    <property type="match status" value="1"/>
</dbReference>
<dbReference type="InParanoid" id="B3SB82"/>
<proteinExistence type="inferred from homology"/>
<evidence type="ECO:0000256" key="3">
    <source>
        <dbReference type="ARBA" id="ARBA00022679"/>
    </source>
</evidence>
<dbReference type="InterPro" id="IPR011658">
    <property type="entry name" value="PA14_dom"/>
</dbReference>
<dbReference type="PANTHER" id="PTHR12369">
    <property type="entry name" value="CHONDROITIN SYNTHASE"/>
    <property type="match status" value="1"/>
</dbReference>
<gene>
    <name evidence="11" type="ORF">TRIADDRAFT_61523</name>
</gene>
<dbReference type="InterPro" id="IPR051227">
    <property type="entry name" value="CS_glycosyltransferase"/>
</dbReference>
<evidence type="ECO:0000256" key="1">
    <source>
        <dbReference type="ARBA" id="ARBA00004447"/>
    </source>
</evidence>
<dbReference type="eggNOG" id="KOG3588">
    <property type="taxonomic scope" value="Eukaryota"/>
</dbReference>
<evidence type="ECO:0000256" key="7">
    <source>
        <dbReference type="ARBA" id="ARBA00023034"/>
    </source>
</evidence>
<dbReference type="EMBL" id="DS985263">
    <property type="protein sequence ID" value="EDV20119.1"/>
    <property type="molecule type" value="Genomic_DNA"/>
</dbReference>
<dbReference type="PhylomeDB" id="B3SB82"/>
<dbReference type="OrthoDB" id="10346226at2759"/>
<dbReference type="HOGENOM" id="CLU_437651_0_0_1"/>
<dbReference type="OMA" id="WRSANQI"/>
<dbReference type="InterPro" id="IPR008428">
    <property type="entry name" value="Chond_GalNAc"/>
</dbReference>
<dbReference type="CTD" id="6758715"/>
<organism evidence="11 12">
    <name type="scientific">Trichoplax adhaerens</name>
    <name type="common">Trichoplax reptans</name>
    <dbReference type="NCBI Taxonomy" id="10228"/>
    <lineage>
        <taxon>Eukaryota</taxon>
        <taxon>Metazoa</taxon>
        <taxon>Placozoa</taxon>
        <taxon>Uniplacotomia</taxon>
        <taxon>Trichoplacea</taxon>
        <taxon>Trichoplacidae</taxon>
        <taxon>Trichoplax</taxon>
    </lineage>
</organism>
<dbReference type="Pfam" id="PF07691">
    <property type="entry name" value="PA14"/>
    <property type="match status" value="1"/>
</dbReference>
<evidence type="ECO:0000256" key="5">
    <source>
        <dbReference type="ARBA" id="ARBA00022968"/>
    </source>
</evidence>
<keyword evidence="7 9" id="KW-0333">Golgi apparatus</keyword>
<evidence type="ECO:0000256" key="9">
    <source>
        <dbReference type="RuleBase" id="RU364016"/>
    </source>
</evidence>
<sequence>MAVAEKVEHKKKKGNLLRHFLPFSHELFSLLREQYNVAQMKFVTKFFQASVNCKKNQNFFWSISRVTATIVSISDLRQLHSFPLHPTTCFSIQQFQWQGVGTSYGQKIIGFIHPPVTSDYTFSLTTDGKAELWISTNKNPSNAARILYHDQSKESAKQQEKHSINHYPSIESQKMKLTAPGKYYIQVLYTMIAPEGLIQLRWKYQFRNKTESSYLPIQGNSISMPDPNNYLLPSTIDKSSSKYLPQKQEPAKQKSIDFASNNDPASYSSRYHTLPFLPRHFLTGALPASTYGNPSYVIASKRFRGRYRQLMQFLLTVPYSIYGKFTVMTQYGDHIIHCNRLLDPGLAHQIANQFMYKLNQHEAEHQYKLLKIVGIEEKIDQQRGKRYLVDLVIQSKVNQRIWRVSEYLFYSSHLQTLCQLSDLQWDPTTNVNIVLMLDHRHYGPTFNLLFTNFVHRLNQYYNSSRDSFFKLYIIDCKIIHPAIKEILKRSLFIRHEIIQLSPYCNYTLLAGLEGVISRIVDLESIVLHYDIKLQLPDDLLDNVRKRSIRRKSFYLPIPFQERCRHNSAAPNGIWKMNQFDAIAYYSSDLLKIINEGNAYSISRAVDHRDSGAIVADFINEPLEQERLCHPKLTYVQV</sequence>
<evidence type="ECO:0000256" key="4">
    <source>
        <dbReference type="ARBA" id="ARBA00022692"/>
    </source>
</evidence>
<feature type="domain" description="PA14" evidence="10">
    <location>
        <begin position="44"/>
        <end position="221"/>
    </location>
</feature>
<dbReference type="KEGG" id="tad:TRIADDRAFT_61523"/>
<evidence type="ECO:0000313" key="12">
    <source>
        <dbReference type="Proteomes" id="UP000009022"/>
    </source>
</evidence>
<dbReference type="AlphaFoldDB" id="B3SB82"/>
<dbReference type="PANTHER" id="PTHR12369:SF5">
    <property type="entry name" value="HEXOSYLTRANSFERASE"/>
    <property type="match status" value="1"/>
</dbReference>
<reference evidence="11 12" key="1">
    <citation type="journal article" date="2008" name="Nature">
        <title>The Trichoplax genome and the nature of placozoans.</title>
        <authorList>
            <person name="Srivastava M."/>
            <person name="Begovic E."/>
            <person name="Chapman J."/>
            <person name="Putnam N.H."/>
            <person name="Hellsten U."/>
            <person name="Kawashima T."/>
            <person name="Kuo A."/>
            <person name="Mitros T."/>
            <person name="Salamov A."/>
            <person name="Carpenter M.L."/>
            <person name="Signorovitch A.Y."/>
            <person name="Moreno M.A."/>
            <person name="Kamm K."/>
            <person name="Grimwood J."/>
            <person name="Schmutz J."/>
            <person name="Shapiro H."/>
            <person name="Grigoriev I.V."/>
            <person name="Buss L.W."/>
            <person name="Schierwater B."/>
            <person name="Dellaporta S.L."/>
            <person name="Rokhsar D.S."/>
        </authorList>
    </citation>
    <scope>NUCLEOTIDE SEQUENCE [LARGE SCALE GENOMIC DNA]</scope>
    <source>
        <strain evidence="11 12">Grell-BS-1999</strain>
    </source>
</reference>
<dbReference type="PROSITE" id="PS51820">
    <property type="entry name" value="PA14"/>
    <property type="match status" value="1"/>
</dbReference>
<evidence type="ECO:0000256" key="6">
    <source>
        <dbReference type="ARBA" id="ARBA00022989"/>
    </source>
</evidence>
<dbReference type="GO" id="GO:0008376">
    <property type="term" value="F:acetylgalactosaminyltransferase activity"/>
    <property type="evidence" value="ECO:0000318"/>
    <property type="project" value="GO_Central"/>
</dbReference>
<keyword evidence="6" id="KW-1133">Transmembrane helix</keyword>
<dbReference type="InterPro" id="IPR037524">
    <property type="entry name" value="PA14/GLEYA"/>
</dbReference>
<dbReference type="GeneID" id="6758715"/>
<evidence type="ECO:0000256" key="2">
    <source>
        <dbReference type="ARBA" id="ARBA00009239"/>
    </source>
</evidence>
<dbReference type="GO" id="GO:0032580">
    <property type="term" value="C:Golgi cisterna membrane"/>
    <property type="evidence" value="ECO:0007669"/>
    <property type="project" value="UniProtKB-SubCell"/>
</dbReference>
<keyword evidence="3 9" id="KW-0808">Transferase</keyword>
<comment type="subcellular location">
    <subcellularLocation>
        <location evidence="1 9">Golgi apparatus</location>
        <location evidence="1 9">Golgi stack membrane</location>
        <topology evidence="1 9">Single-pass type II membrane protein</topology>
    </subcellularLocation>
</comment>
<evidence type="ECO:0000256" key="8">
    <source>
        <dbReference type="ARBA" id="ARBA00023136"/>
    </source>
</evidence>
<name>B3SB82_TRIAD</name>
<dbReference type="Pfam" id="PF05679">
    <property type="entry name" value="CHGN"/>
    <property type="match status" value="1"/>
</dbReference>
<dbReference type="RefSeq" id="XP_002117503.1">
    <property type="nucleotide sequence ID" value="XM_002117467.1"/>
</dbReference>
<accession>B3SB82</accession>
<comment type="similarity">
    <text evidence="2 9">Belongs to the chondroitin N-acetylgalactosaminyltransferase family.</text>
</comment>
<protein>
    <recommendedName>
        <fullName evidence="9">Hexosyltransferase</fullName>
        <ecNumber evidence="9">2.4.1.-</ecNumber>
    </recommendedName>
</protein>
<keyword evidence="12" id="KW-1185">Reference proteome</keyword>
<dbReference type="EC" id="2.4.1.-" evidence="9"/>
<evidence type="ECO:0000259" key="10">
    <source>
        <dbReference type="PROSITE" id="PS51820"/>
    </source>
</evidence>
<keyword evidence="5 9" id="KW-0735">Signal-anchor</keyword>